<proteinExistence type="predicted"/>
<feature type="compositionally biased region" description="Polar residues" evidence="1">
    <location>
        <begin position="792"/>
        <end position="809"/>
    </location>
</feature>
<keyword evidence="3" id="KW-1185">Reference proteome</keyword>
<evidence type="ECO:0000256" key="1">
    <source>
        <dbReference type="SAM" id="MobiDB-lite"/>
    </source>
</evidence>
<dbReference type="Proteomes" id="UP001159364">
    <property type="component" value="Linkage Group LG12"/>
</dbReference>
<feature type="compositionally biased region" description="Polar residues" evidence="1">
    <location>
        <begin position="47"/>
        <end position="59"/>
    </location>
</feature>
<gene>
    <name evidence="2" type="ORF">K2173_000560</name>
</gene>
<dbReference type="EMBL" id="JAIWQS010000012">
    <property type="protein sequence ID" value="KAJ8748152.1"/>
    <property type="molecule type" value="Genomic_DNA"/>
</dbReference>
<feature type="region of interest" description="Disordered" evidence="1">
    <location>
        <begin position="37"/>
        <end position="120"/>
    </location>
</feature>
<evidence type="ECO:0000313" key="3">
    <source>
        <dbReference type="Proteomes" id="UP001159364"/>
    </source>
</evidence>
<sequence length="1357" mass="150142">MRKSCDSETEDETIALRKKRSRRVSFADREITSVHIFNRDEDYETPPDSSSAAKKSNVSDGEEEVLGFFRDLGDSDDSKELFPFGDEEDEEDVLDSRKSFLRPVQSPSPGSSSVVGSATSNDEDNFFGPVSASFIRPGQLFDSVASDDNHDVTMDSTAFSMHYRSLARSESGEGLKTPTTDCLVFEEKSPFDIPTPVSSSSMVLTKTKLLSQFPPPVEKVSGGRDSNDMSLVGENMRSYDYGKLSPELEALFAEGSKVLSVVPVSESVDPKPSTETGASMSQLNGSVHMRQKDCEDRNNDIGVTVDIYAEDVPKVNSDFNKAAIETDKLDFDFNAVSGNTDVDQKIDFARLTSFKESESGEHLTAVQNKNSPTYRIKNHEFTRDSSQQGAPLTGSVSFISTKPDDLFLTAAKSSRHLSYMTPSPRKPGFFLDKQNRKSDTSAASSQKSESRFKIFEPSPLTCSLRDGIENSKLRLSKFRSSAASAYNAGVEGNSKCSRQKMVYAPITNLEQHLYSCGLKSRDIEGTTFVDTDGMGLSNNVPDLSIDGGTIGLAENQEPLLHISACTLSKETGTEVVTNMLSSSQLIGSVDKVIQHNLMLKKPLERTLFTPPSDPILVETKLNPQVDMKIINGPERFDSPPVKSLDQNSLSTIYQDKFLTDLKMETRSDEFGCVKTGKDRNKAANVTDNDHFDSMTDKLKLLFAEGKADCNSPTLDTCCFQDLSEIKKSGDKPSRSPDLEPVSGSLLEISRTSSWDSRSSAHDSGSLNNIVTEAVTACCEEELPKAGKGSALASVSPNGCSQSANTSPLKSPTREKVTQSASTAEQTSASHGNNLHPVVGVDNSSLDSKLNRQVNVDSHIGLHNTLVQFPARYTENSSGRKRRIEDPDVGDAPNAAKIFRIKNNDIHASQGSVMEFMLQSFNGSDSESLVRKQDRTPTNWRDILVKLSVDAKGLLSSLVDKLHISVIAKLQEILAHLQKVKTYEMLYSQIQSQRSAEQSSVDRLKRAAEARMLMNKIIFEKARMQLMIVMREKLLKRSQLLNRAVQDCQMLKSNHTSLLSMSDKAVKSAYDTLLLANLGSKSEVSSKDVATMRHEFEVLNRNVINLTRMFHNYFKVKGDLSHSETLVVLHDFVKKRNSCRLMRGDLQLWELDDLEIKNGQLTIFINYHGFICQRLLISSVPSPSIQISNKLNDIYIMKNFPNTDASAALAHIVKAENAKKYAGSRSLLQETQVTCSLLHNLLDVVEEIQLARLEIRNLVETSFHSSSVEKLGLQLDFLDFNTCRKVKVTLDLACLKCGIYPSDVIPYNIEVHIAGEKKTLPELHSRAIEAAVDSLRIGFRRIIRLCRCISQVVQSLST</sequence>
<dbReference type="PANTHER" id="PTHR35707">
    <property type="entry name" value="OS06G0608100 PROTEIN"/>
    <property type="match status" value="1"/>
</dbReference>
<protein>
    <submittedName>
        <fullName evidence="2">Uncharacterized protein</fullName>
    </submittedName>
</protein>
<feature type="region of interest" description="Disordered" evidence="1">
    <location>
        <begin position="418"/>
        <end position="450"/>
    </location>
</feature>
<feature type="compositionally biased region" description="Low complexity" evidence="1">
    <location>
        <begin position="817"/>
        <end position="829"/>
    </location>
</feature>
<comment type="caution">
    <text evidence="2">The sequence shown here is derived from an EMBL/GenBank/DDBJ whole genome shotgun (WGS) entry which is preliminary data.</text>
</comment>
<name>A0AAV8S7I6_9ROSI</name>
<dbReference type="PANTHER" id="PTHR35707:SF1">
    <property type="entry name" value="SPC7 KINETOCHORE PROTEIN DOMAIN-CONTAINING PROTEIN"/>
    <property type="match status" value="1"/>
</dbReference>
<organism evidence="2 3">
    <name type="scientific">Erythroxylum novogranatense</name>
    <dbReference type="NCBI Taxonomy" id="1862640"/>
    <lineage>
        <taxon>Eukaryota</taxon>
        <taxon>Viridiplantae</taxon>
        <taxon>Streptophyta</taxon>
        <taxon>Embryophyta</taxon>
        <taxon>Tracheophyta</taxon>
        <taxon>Spermatophyta</taxon>
        <taxon>Magnoliopsida</taxon>
        <taxon>eudicotyledons</taxon>
        <taxon>Gunneridae</taxon>
        <taxon>Pentapetalae</taxon>
        <taxon>rosids</taxon>
        <taxon>fabids</taxon>
        <taxon>Malpighiales</taxon>
        <taxon>Erythroxylaceae</taxon>
        <taxon>Erythroxylum</taxon>
    </lineage>
</organism>
<evidence type="ECO:0000313" key="2">
    <source>
        <dbReference type="EMBL" id="KAJ8748152.1"/>
    </source>
</evidence>
<reference evidence="2 3" key="1">
    <citation type="submission" date="2021-09" db="EMBL/GenBank/DDBJ databases">
        <title>Genomic insights and catalytic innovation underlie evolution of tropane alkaloids biosynthesis.</title>
        <authorList>
            <person name="Wang Y.-J."/>
            <person name="Tian T."/>
            <person name="Huang J.-P."/>
            <person name="Huang S.-X."/>
        </authorList>
    </citation>
    <scope>NUCLEOTIDE SEQUENCE [LARGE SCALE GENOMIC DNA]</scope>
    <source>
        <strain evidence="2">KIB-2018</strain>
        <tissue evidence="2">Leaf</tissue>
    </source>
</reference>
<feature type="region of interest" description="Disordered" evidence="1">
    <location>
        <begin position="788"/>
        <end position="840"/>
    </location>
</feature>
<feature type="compositionally biased region" description="Basic and acidic residues" evidence="1">
    <location>
        <begin position="71"/>
        <end position="80"/>
    </location>
</feature>
<feature type="compositionally biased region" description="Low complexity" evidence="1">
    <location>
        <begin position="107"/>
        <end position="117"/>
    </location>
</feature>
<accession>A0AAV8S7I6</accession>